<protein>
    <submittedName>
        <fullName evidence="2">(diamondback moth) hypothetical protein</fullName>
    </submittedName>
</protein>
<feature type="transmembrane region" description="Helical" evidence="1">
    <location>
        <begin position="43"/>
        <end position="62"/>
    </location>
</feature>
<keyword evidence="3" id="KW-1185">Reference proteome</keyword>
<dbReference type="AlphaFoldDB" id="A0A8S4FZB7"/>
<organism evidence="2 3">
    <name type="scientific">Plutella xylostella</name>
    <name type="common">Diamondback moth</name>
    <name type="synonym">Plutella maculipennis</name>
    <dbReference type="NCBI Taxonomy" id="51655"/>
    <lineage>
        <taxon>Eukaryota</taxon>
        <taxon>Metazoa</taxon>
        <taxon>Ecdysozoa</taxon>
        <taxon>Arthropoda</taxon>
        <taxon>Hexapoda</taxon>
        <taxon>Insecta</taxon>
        <taxon>Pterygota</taxon>
        <taxon>Neoptera</taxon>
        <taxon>Endopterygota</taxon>
        <taxon>Lepidoptera</taxon>
        <taxon>Glossata</taxon>
        <taxon>Ditrysia</taxon>
        <taxon>Yponomeutoidea</taxon>
        <taxon>Plutellidae</taxon>
        <taxon>Plutella</taxon>
    </lineage>
</organism>
<dbReference type="EMBL" id="CAJHNJ030000064">
    <property type="protein sequence ID" value="CAG9133549.1"/>
    <property type="molecule type" value="Genomic_DNA"/>
</dbReference>
<dbReference type="PANTHER" id="PTHR11008:SF9">
    <property type="entry name" value="PROTEIN TAKEOUT-LIKE PROTEIN"/>
    <property type="match status" value="1"/>
</dbReference>
<feature type="transmembrane region" description="Helical" evidence="1">
    <location>
        <begin position="16"/>
        <end position="36"/>
    </location>
</feature>
<sequence>MMNVSYFFSLESLTPLSAYHTSVGYFHIYFIYLVLFKFTMLRLYLAFALCFSCGLGAVDFDFNTTPCSIKDNECIVGLWQNAVRSLSDGRPDLDIPALDPLKLDNIFVDVPGLVSLRFDGILKGFKGCIFDKARTTLKRGHFKEALDLHCDISIAGRYLLQANSSALFGRDGIIQADGEGKVKLDNLYFKFLMDFLIIQDEEGVLKFVLKDGPMGYKYKIKGPVVFEGNNITLGGQDISPLVISFVNQNWRLVLDSFGGPFFARAMQEVGDFERAFFRHVSATSYFKENLDDYAVKY</sequence>
<accession>A0A8S4FZB7</accession>
<evidence type="ECO:0000313" key="2">
    <source>
        <dbReference type="EMBL" id="CAG9133549.1"/>
    </source>
</evidence>
<dbReference type="Gene3D" id="3.15.10.30">
    <property type="entry name" value="Haemolymph juvenile hormone binding protein"/>
    <property type="match status" value="1"/>
</dbReference>
<dbReference type="InterPro" id="IPR010562">
    <property type="entry name" value="Haemolymph_juvenile_hormone-bd"/>
</dbReference>
<keyword evidence="1" id="KW-0472">Membrane</keyword>
<dbReference type="Proteomes" id="UP000653454">
    <property type="component" value="Unassembled WGS sequence"/>
</dbReference>
<dbReference type="SMART" id="SM00700">
    <property type="entry name" value="JHBP"/>
    <property type="match status" value="1"/>
</dbReference>
<keyword evidence="1" id="KW-0812">Transmembrane</keyword>
<keyword evidence="1" id="KW-1133">Transmembrane helix</keyword>
<comment type="caution">
    <text evidence="2">The sequence shown here is derived from an EMBL/GenBank/DDBJ whole genome shotgun (WGS) entry which is preliminary data.</text>
</comment>
<proteinExistence type="predicted"/>
<evidence type="ECO:0000313" key="3">
    <source>
        <dbReference type="Proteomes" id="UP000653454"/>
    </source>
</evidence>
<dbReference type="InterPro" id="IPR038606">
    <property type="entry name" value="To_sf"/>
</dbReference>
<reference evidence="2" key="1">
    <citation type="submission" date="2020-11" db="EMBL/GenBank/DDBJ databases">
        <authorList>
            <person name="Whiteford S."/>
        </authorList>
    </citation>
    <scope>NUCLEOTIDE SEQUENCE</scope>
</reference>
<evidence type="ECO:0000256" key="1">
    <source>
        <dbReference type="SAM" id="Phobius"/>
    </source>
</evidence>
<dbReference type="Pfam" id="PF06585">
    <property type="entry name" value="JHBP"/>
    <property type="match status" value="1"/>
</dbReference>
<name>A0A8S4FZB7_PLUXY</name>
<gene>
    <name evidence="2" type="ORF">PLXY2_LOCUS11843</name>
</gene>
<dbReference type="PANTHER" id="PTHR11008">
    <property type="entry name" value="PROTEIN TAKEOUT-LIKE PROTEIN"/>
    <property type="match status" value="1"/>
</dbReference>